<dbReference type="GO" id="GO:0043952">
    <property type="term" value="P:protein transport by the Sec complex"/>
    <property type="evidence" value="ECO:0007669"/>
    <property type="project" value="UniProtKB-UniRule"/>
</dbReference>
<dbReference type="InterPro" id="IPR022645">
    <property type="entry name" value="SecD/SecF_bac"/>
</dbReference>
<dbReference type="NCBIfam" id="TIGR00966">
    <property type="entry name" value="transloc_SecF"/>
    <property type="match status" value="1"/>
</dbReference>
<proteinExistence type="inferred from homology"/>
<gene>
    <name evidence="10 12" type="primary">secF</name>
    <name evidence="12" type="ORF">CO088_02345</name>
</gene>
<evidence type="ECO:0000256" key="7">
    <source>
        <dbReference type="ARBA" id="ARBA00022989"/>
    </source>
</evidence>
<dbReference type="Proteomes" id="UP000229236">
    <property type="component" value="Unassembled WGS sequence"/>
</dbReference>
<evidence type="ECO:0000256" key="4">
    <source>
        <dbReference type="ARBA" id="ARBA00022519"/>
    </source>
</evidence>
<dbReference type="HAMAP" id="MF_01464_B">
    <property type="entry name" value="SecF_B"/>
    <property type="match status" value="1"/>
</dbReference>
<feature type="transmembrane region" description="Helical" evidence="10">
    <location>
        <begin position="234"/>
        <end position="256"/>
    </location>
</feature>
<feature type="transmembrane region" description="Helical" evidence="10">
    <location>
        <begin position="187"/>
        <end position="208"/>
    </location>
</feature>
<name>A0A2M8D7E4_9BACT</name>
<evidence type="ECO:0000313" key="13">
    <source>
        <dbReference type="Proteomes" id="UP000229236"/>
    </source>
</evidence>
<dbReference type="GO" id="GO:0006605">
    <property type="term" value="P:protein targeting"/>
    <property type="evidence" value="ECO:0007669"/>
    <property type="project" value="UniProtKB-UniRule"/>
</dbReference>
<sequence>MTSMFVITYRKIFFAISGLFVLAAFAAIFFIGLNFGIDFKGGSILEVRYPGGRPDAAPVNQVISDLLIEALPVQPTEESGFIIRTRALEESERVALENGLSFDSAYPLEEVRFNSVGPTLGAELRSKAWVAIATVIMAIILFIAYVFRGVSEPVSSWGYGIVAVIALIHDVVIPTGIFAALGYEIDSLFVIAALAILGLSVNDTIVVFDRIRENLKNKIDRDFKIIVGKSLRQTFIRSINTSLTVVLVLLALYFFGPESTQHFALVLTLGMVFGTYSSIFLASPLLIVAEKWGKKK</sequence>
<keyword evidence="4" id="KW-0997">Cell inner membrane</keyword>
<dbReference type="PROSITE" id="PS50156">
    <property type="entry name" value="SSD"/>
    <property type="match status" value="1"/>
</dbReference>
<accession>A0A2M8D7E4</accession>
<evidence type="ECO:0000259" key="11">
    <source>
        <dbReference type="PROSITE" id="PS50156"/>
    </source>
</evidence>
<dbReference type="EMBL" id="PFTM01000042">
    <property type="protein sequence ID" value="PJB83068.1"/>
    <property type="molecule type" value="Genomic_DNA"/>
</dbReference>
<comment type="similarity">
    <text evidence="10">Belongs to the SecD/SecF family. SecF subfamily.</text>
</comment>
<dbReference type="PANTHER" id="PTHR30081">
    <property type="entry name" value="PROTEIN-EXPORT MEMBRANE PROTEIN SEC"/>
    <property type="match status" value="1"/>
</dbReference>
<feature type="transmembrane region" description="Helical" evidence="10">
    <location>
        <begin position="12"/>
        <end position="37"/>
    </location>
</feature>
<comment type="subunit">
    <text evidence="10">Forms a complex with SecD. Part of the essential Sec protein translocation apparatus which comprises SecA, SecYEG and auxiliary proteins SecDF. Other proteins may also be involved.</text>
</comment>
<dbReference type="PRINTS" id="PR01755">
    <property type="entry name" value="SECFTRNLCASE"/>
</dbReference>
<evidence type="ECO:0000256" key="6">
    <source>
        <dbReference type="ARBA" id="ARBA00022927"/>
    </source>
</evidence>
<dbReference type="PANTHER" id="PTHR30081:SF8">
    <property type="entry name" value="PROTEIN TRANSLOCASE SUBUNIT SECF"/>
    <property type="match status" value="1"/>
</dbReference>
<feature type="transmembrane region" description="Helical" evidence="10">
    <location>
        <begin position="128"/>
        <end position="147"/>
    </location>
</feature>
<feature type="domain" description="SSD" evidence="11">
    <location>
        <begin position="128"/>
        <end position="288"/>
    </location>
</feature>
<feature type="transmembrane region" description="Helical" evidence="10">
    <location>
        <begin position="159"/>
        <end position="181"/>
    </location>
</feature>
<dbReference type="AlphaFoldDB" id="A0A2M8D7E4"/>
<evidence type="ECO:0000256" key="1">
    <source>
        <dbReference type="ARBA" id="ARBA00004651"/>
    </source>
</evidence>
<evidence type="ECO:0000256" key="2">
    <source>
        <dbReference type="ARBA" id="ARBA00022448"/>
    </source>
</evidence>
<evidence type="ECO:0000256" key="8">
    <source>
        <dbReference type="ARBA" id="ARBA00023010"/>
    </source>
</evidence>
<dbReference type="GO" id="GO:0005886">
    <property type="term" value="C:plasma membrane"/>
    <property type="evidence" value="ECO:0007669"/>
    <property type="project" value="UniProtKB-SubCell"/>
</dbReference>
<evidence type="ECO:0000256" key="3">
    <source>
        <dbReference type="ARBA" id="ARBA00022475"/>
    </source>
</evidence>
<comment type="subcellular location">
    <subcellularLocation>
        <location evidence="1 10">Cell membrane</location>
        <topology evidence="1 10">Multi-pass membrane protein</topology>
    </subcellularLocation>
</comment>
<protein>
    <recommendedName>
        <fullName evidence="10">Protein-export membrane protein SecF</fullName>
    </recommendedName>
</protein>
<dbReference type="GO" id="GO:0015450">
    <property type="term" value="F:protein-transporting ATPase activity"/>
    <property type="evidence" value="ECO:0007669"/>
    <property type="project" value="InterPro"/>
</dbReference>
<evidence type="ECO:0000256" key="10">
    <source>
        <dbReference type="HAMAP-Rule" id="MF_01464"/>
    </source>
</evidence>
<keyword evidence="2 10" id="KW-0813">Transport</keyword>
<feature type="transmembrane region" description="Helical" evidence="10">
    <location>
        <begin position="262"/>
        <end position="289"/>
    </location>
</feature>
<keyword evidence="3 10" id="KW-1003">Cell membrane</keyword>
<keyword evidence="5 10" id="KW-0812">Transmembrane</keyword>
<organism evidence="12 13">
    <name type="scientific">Candidatus Yonathbacteria bacterium CG_4_9_14_0_8_um_filter_46_47</name>
    <dbReference type="NCBI Taxonomy" id="1975106"/>
    <lineage>
        <taxon>Bacteria</taxon>
        <taxon>Candidatus Yonathiibacteriota</taxon>
    </lineage>
</organism>
<evidence type="ECO:0000313" key="12">
    <source>
        <dbReference type="EMBL" id="PJB83068.1"/>
    </source>
</evidence>
<comment type="caution">
    <text evidence="12">The sequence shown here is derived from an EMBL/GenBank/DDBJ whole genome shotgun (WGS) entry which is preliminary data.</text>
</comment>
<dbReference type="InterPro" id="IPR000731">
    <property type="entry name" value="SSD"/>
</dbReference>
<dbReference type="InterPro" id="IPR005665">
    <property type="entry name" value="SecF_bac"/>
</dbReference>
<evidence type="ECO:0000256" key="9">
    <source>
        <dbReference type="ARBA" id="ARBA00023136"/>
    </source>
</evidence>
<comment type="function">
    <text evidence="10">Part of the Sec protein translocase complex. Interacts with the SecYEG preprotein conducting channel. SecDF uses the proton motive force (PMF) to complete protein translocation after the ATP-dependent function of SecA.</text>
</comment>
<keyword evidence="9 10" id="KW-0472">Membrane</keyword>
<dbReference type="InterPro" id="IPR022646">
    <property type="entry name" value="SecD/SecF_CS"/>
</dbReference>
<dbReference type="InterPro" id="IPR022813">
    <property type="entry name" value="SecD/SecF_arch_bac"/>
</dbReference>
<dbReference type="Pfam" id="PF07549">
    <property type="entry name" value="Sec_GG"/>
    <property type="match status" value="1"/>
</dbReference>
<dbReference type="GO" id="GO:0065002">
    <property type="term" value="P:intracellular protein transmembrane transport"/>
    <property type="evidence" value="ECO:0007669"/>
    <property type="project" value="UniProtKB-UniRule"/>
</dbReference>
<reference evidence="13" key="1">
    <citation type="submission" date="2017-09" db="EMBL/GenBank/DDBJ databases">
        <title>Depth-based differentiation of microbial function through sediment-hosted aquifers and enrichment of novel symbionts in the deep terrestrial subsurface.</title>
        <authorList>
            <person name="Probst A.J."/>
            <person name="Ladd B."/>
            <person name="Jarett J.K."/>
            <person name="Geller-Mcgrath D.E."/>
            <person name="Sieber C.M.K."/>
            <person name="Emerson J.B."/>
            <person name="Anantharaman K."/>
            <person name="Thomas B.C."/>
            <person name="Malmstrom R."/>
            <person name="Stieglmeier M."/>
            <person name="Klingl A."/>
            <person name="Woyke T."/>
            <person name="Ryan C.M."/>
            <person name="Banfield J.F."/>
        </authorList>
    </citation>
    <scope>NUCLEOTIDE SEQUENCE [LARGE SCALE GENOMIC DNA]</scope>
</reference>
<evidence type="ECO:0000256" key="5">
    <source>
        <dbReference type="ARBA" id="ARBA00022692"/>
    </source>
</evidence>
<dbReference type="SUPFAM" id="SSF82866">
    <property type="entry name" value="Multidrug efflux transporter AcrB transmembrane domain"/>
    <property type="match status" value="1"/>
</dbReference>
<keyword evidence="7 10" id="KW-1133">Transmembrane helix</keyword>
<keyword evidence="8 10" id="KW-0811">Translocation</keyword>
<dbReference type="InterPro" id="IPR048634">
    <property type="entry name" value="SecD_SecF_C"/>
</dbReference>
<dbReference type="Gene3D" id="1.20.1640.10">
    <property type="entry name" value="Multidrug efflux transporter AcrB transmembrane domain"/>
    <property type="match status" value="1"/>
</dbReference>
<keyword evidence="6 10" id="KW-0653">Protein transport</keyword>
<dbReference type="Pfam" id="PF02355">
    <property type="entry name" value="SecD_SecF_C"/>
    <property type="match status" value="1"/>
</dbReference>